<dbReference type="Proteomes" id="UP000612893">
    <property type="component" value="Unassembled WGS sequence"/>
</dbReference>
<dbReference type="PANTHER" id="PTHR18901">
    <property type="entry name" value="2-DEOXYGLUCOSE-6-PHOSPHATE PHOSPHATASE 2"/>
    <property type="match status" value="1"/>
</dbReference>
<proteinExistence type="predicted"/>
<dbReference type="InterPro" id="IPR023198">
    <property type="entry name" value="PGP-like_dom2"/>
</dbReference>
<dbReference type="Gene3D" id="1.10.150.240">
    <property type="entry name" value="Putative phosphatase, domain 2"/>
    <property type="match status" value="1"/>
</dbReference>
<dbReference type="AlphaFoldDB" id="A0A934K6S6"/>
<reference evidence="1" key="1">
    <citation type="submission" date="2020-10" db="EMBL/GenBank/DDBJ databases">
        <title>Ca. Dormibacterota MAGs.</title>
        <authorList>
            <person name="Montgomery K."/>
        </authorList>
    </citation>
    <scope>NUCLEOTIDE SEQUENCE [LARGE SCALE GENOMIC DNA]</scope>
    <source>
        <strain evidence="1">SC8812_S17_10</strain>
    </source>
</reference>
<dbReference type="NCBIfam" id="TIGR01509">
    <property type="entry name" value="HAD-SF-IA-v3"/>
    <property type="match status" value="1"/>
</dbReference>
<dbReference type="GO" id="GO:0016787">
    <property type="term" value="F:hydrolase activity"/>
    <property type="evidence" value="ECO:0007669"/>
    <property type="project" value="UniProtKB-KW"/>
</dbReference>
<organism evidence="1 2">
    <name type="scientific">Candidatus Nephthysia bennettiae</name>
    <dbReference type="NCBI Taxonomy" id="3127016"/>
    <lineage>
        <taxon>Bacteria</taxon>
        <taxon>Bacillati</taxon>
        <taxon>Candidatus Dormiibacterota</taxon>
        <taxon>Candidatus Dormibacteria</taxon>
        <taxon>Candidatus Dormibacterales</taxon>
        <taxon>Candidatus Dormibacteraceae</taxon>
        <taxon>Candidatus Nephthysia</taxon>
    </lineage>
</organism>
<dbReference type="SFLD" id="SFLDS00003">
    <property type="entry name" value="Haloacid_Dehalogenase"/>
    <property type="match status" value="1"/>
</dbReference>
<gene>
    <name evidence="1" type="ORF">JF922_17990</name>
</gene>
<dbReference type="InterPro" id="IPR041492">
    <property type="entry name" value="HAD_2"/>
</dbReference>
<name>A0A934K6S6_9BACT</name>
<dbReference type="EMBL" id="JAEKNR010000178">
    <property type="protein sequence ID" value="MBJ7599954.1"/>
    <property type="molecule type" value="Genomic_DNA"/>
</dbReference>
<comment type="caution">
    <text evidence="1">The sequence shown here is derived from an EMBL/GenBank/DDBJ whole genome shotgun (WGS) entry which is preliminary data.</text>
</comment>
<dbReference type="InterPro" id="IPR006439">
    <property type="entry name" value="HAD-SF_hydro_IA"/>
</dbReference>
<evidence type="ECO:0000313" key="2">
    <source>
        <dbReference type="Proteomes" id="UP000612893"/>
    </source>
</evidence>
<dbReference type="InterPro" id="IPR036412">
    <property type="entry name" value="HAD-like_sf"/>
</dbReference>
<accession>A0A934K6S6</accession>
<protein>
    <submittedName>
        <fullName evidence="1">HAD-IA family hydrolase</fullName>
    </submittedName>
</protein>
<keyword evidence="2" id="KW-1185">Reference proteome</keyword>
<dbReference type="SFLD" id="SFLDG01129">
    <property type="entry name" value="C1.5:_HAD__Beta-PGM__Phosphata"/>
    <property type="match status" value="1"/>
</dbReference>
<dbReference type="Gene3D" id="3.40.50.1000">
    <property type="entry name" value="HAD superfamily/HAD-like"/>
    <property type="match status" value="1"/>
</dbReference>
<dbReference type="SUPFAM" id="SSF56784">
    <property type="entry name" value="HAD-like"/>
    <property type="match status" value="1"/>
</dbReference>
<dbReference type="InterPro" id="IPR023214">
    <property type="entry name" value="HAD_sf"/>
</dbReference>
<evidence type="ECO:0000313" key="1">
    <source>
        <dbReference type="EMBL" id="MBJ7599954.1"/>
    </source>
</evidence>
<keyword evidence="1" id="KW-0378">Hydrolase</keyword>
<sequence length="222" mass="24161">MRALVFDFDGLIIDTEGPVYEAWAEVYRKHGQELSLEFWKTIVGRGSNYFDPIAELEVRLGRSLEGEAIRAERRLRTLELVEALTILPGVIEWRKEAKALGVRLGVASSSGRGWVTGHLERLGLAGWDCIRCLEDVDNPKPAADLYLSVLECLGVPPQQAVAVEDSVHGVEAAKTAGLYCVAVPSSLTADHDFSRADLVLSSLSERSFGEVGVLAGGGGRRR</sequence>
<dbReference type="PANTHER" id="PTHR18901:SF38">
    <property type="entry name" value="PSEUDOURIDINE-5'-PHOSPHATASE"/>
    <property type="match status" value="1"/>
</dbReference>
<dbReference type="Pfam" id="PF13419">
    <property type="entry name" value="HAD_2"/>
    <property type="match status" value="1"/>
</dbReference>
<dbReference type="RefSeq" id="WP_338203615.1">
    <property type="nucleotide sequence ID" value="NZ_JAEKNR010000178.1"/>
</dbReference>